<dbReference type="EMBL" id="JBAMMX010000005">
    <property type="protein sequence ID" value="KAK6941070.1"/>
    <property type="molecule type" value="Genomic_DNA"/>
</dbReference>
<dbReference type="Pfam" id="PF12428">
    <property type="entry name" value="DUF3675"/>
    <property type="match status" value="1"/>
</dbReference>
<dbReference type="FunFam" id="3.30.40.10:FF:000318">
    <property type="entry name" value="E3 ubiquitin-protein ligase MARCH4"/>
    <property type="match status" value="1"/>
</dbReference>
<dbReference type="GO" id="GO:0016020">
    <property type="term" value="C:membrane"/>
    <property type="evidence" value="ECO:0007669"/>
    <property type="project" value="TreeGrafter"/>
</dbReference>
<dbReference type="SUPFAM" id="SSF57850">
    <property type="entry name" value="RING/U-box"/>
    <property type="match status" value="1"/>
</dbReference>
<keyword evidence="2 4" id="KW-0863">Zinc-finger</keyword>
<feature type="region of interest" description="Disordered" evidence="5">
    <location>
        <begin position="205"/>
        <end position="226"/>
    </location>
</feature>
<keyword evidence="1" id="KW-0479">Metal-binding</keyword>
<keyword evidence="6" id="KW-1133">Transmembrane helix</keyword>
<dbReference type="CDD" id="cd16495">
    <property type="entry name" value="RING_CH-C4HC3_MARCH"/>
    <property type="match status" value="1"/>
</dbReference>
<keyword evidence="6" id="KW-0812">Transmembrane</keyword>
<evidence type="ECO:0008006" key="11">
    <source>
        <dbReference type="Google" id="ProtNLM"/>
    </source>
</evidence>
<evidence type="ECO:0000313" key="9">
    <source>
        <dbReference type="EMBL" id="KAK6941070.1"/>
    </source>
</evidence>
<evidence type="ECO:0000256" key="3">
    <source>
        <dbReference type="ARBA" id="ARBA00022833"/>
    </source>
</evidence>
<feature type="domain" description="RING-CH-type" evidence="8">
    <location>
        <begin position="13"/>
        <end position="75"/>
    </location>
</feature>
<dbReference type="InterPro" id="IPR011016">
    <property type="entry name" value="Znf_RING-CH"/>
</dbReference>
<evidence type="ECO:0000256" key="1">
    <source>
        <dbReference type="ARBA" id="ARBA00022723"/>
    </source>
</evidence>
<feature type="transmembrane region" description="Helical" evidence="6">
    <location>
        <begin position="136"/>
        <end position="156"/>
    </location>
</feature>
<evidence type="ECO:0000259" key="8">
    <source>
        <dbReference type="PROSITE" id="PS51292"/>
    </source>
</evidence>
<dbReference type="GO" id="GO:0004842">
    <property type="term" value="F:ubiquitin-protein transferase activity"/>
    <property type="evidence" value="ECO:0007669"/>
    <property type="project" value="TreeGrafter"/>
</dbReference>
<reference evidence="9 10" key="1">
    <citation type="submission" date="2023-12" db="EMBL/GenBank/DDBJ databases">
        <title>A high-quality genome assembly for Dillenia turbinata (Dilleniales).</title>
        <authorList>
            <person name="Chanderbali A."/>
        </authorList>
    </citation>
    <scope>NUCLEOTIDE SEQUENCE [LARGE SCALE GENOMIC DNA]</scope>
    <source>
        <strain evidence="9">LSX21</strain>
        <tissue evidence="9">Leaf</tissue>
    </source>
</reference>
<dbReference type="InterPro" id="IPR013083">
    <property type="entry name" value="Znf_RING/FYVE/PHD"/>
</dbReference>
<dbReference type="SMART" id="SM00744">
    <property type="entry name" value="RINGv"/>
    <property type="match status" value="1"/>
</dbReference>
<dbReference type="GO" id="GO:0016567">
    <property type="term" value="P:protein ubiquitination"/>
    <property type="evidence" value="ECO:0007669"/>
    <property type="project" value="TreeGrafter"/>
</dbReference>
<dbReference type="PROSITE" id="PS50089">
    <property type="entry name" value="ZF_RING_2"/>
    <property type="match status" value="1"/>
</dbReference>
<sequence>MGEEVVLFVEDLKSNYEFWRCRICHEEEYESSKNLEAPCGCSGTVKYAHRDCIQRWCNEKGNITCEICLQKYEPGYTAPPPKKAQLFNEAVSIRGSLDVTRDEEVLDQRLERRELENEYPECSMASERSASFCRSIALMLTVLLLLKDLLAVITGGTEDYPFTLLTVVVLRACGIILPMYIIIRTITALLNIIKRQYHVLEDESLNTDDDGESEENVQHHSINIQY</sequence>
<dbReference type="InterPro" id="IPR033275">
    <property type="entry name" value="MARCH-like"/>
</dbReference>
<dbReference type="Gene3D" id="3.30.40.10">
    <property type="entry name" value="Zinc/RING finger domain, C3HC4 (zinc finger)"/>
    <property type="match status" value="1"/>
</dbReference>
<feature type="transmembrane region" description="Helical" evidence="6">
    <location>
        <begin position="162"/>
        <end position="183"/>
    </location>
</feature>
<evidence type="ECO:0000256" key="6">
    <source>
        <dbReference type="SAM" id="Phobius"/>
    </source>
</evidence>
<evidence type="ECO:0000256" key="5">
    <source>
        <dbReference type="SAM" id="MobiDB-lite"/>
    </source>
</evidence>
<dbReference type="Proteomes" id="UP001370490">
    <property type="component" value="Unassembled WGS sequence"/>
</dbReference>
<name>A0AAN8ZP87_9MAGN</name>
<keyword evidence="6" id="KW-0472">Membrane</keyword>
<dbReference type="Pfam" id="PF12906">
    <property type="entry name" value="RINGv"/>
    <property type="match status" value="1"/>
</dbReference>
<evidence type="ECO:0000256" key="2">
    <source>
        <dbReference type="ARBA" id="ARBA00022771"/>
    </source>
</evidence>
<feature type="compositionally biased region" description="Acidic residues" evidence="5">
    <location>
        <begin position="205"/>
        <end position="215"/>
    </location>
</feature>
<evidence type="ECO:0000259" key="7">
    <source>
        <dbReference type="PROSITE" id="PS50089"/>
    </source>
</evidence>
<dbReference type="InterPro" id="IPR022143">
    <property type="entry name" value="DUF3675"/>
</dbReference>
<evidence type="ECO:0000256" key="4">
    <source>
        <dbReference type="PROSITE-ProRule" id="PRU00175"/>
    </source>
</evidence>
<keyword evidence="3" id="KW-0862">Zinc</keyword>
<dbReference type="GO" id="GO:0008270">
    <property type="term" value="F:zinc ion binding"/>
    <property type="evidence" value="ECO:0007669"/>
    <property type="project" value="UniProtKB-KW"/>
</dbReference>
<evidence type="ECO:0000313" key="10">
    <source>
        <dbReference type="Proteomes" id="UP001370490"/>
    </source>
</evidence>
<dbReference type="PROSITE" id="PS51292">
    <property type="entry name" value="ZF_RING_CH"/>
    <property type="match status" value="1"/>
</dbReference>
<dbReference type="PANTHER" id="PTHR23012:SF180">
    <property type="entry name" value="RING_FYVE_PHD ZINC FINGER SUPERFAMILY PROTEIN"/>
    <property type="match status" value="1"/>
</dbReference>
<dbReference type="PANTHER" id="PTHR23012">
    <property type="entry name" value="RING/FYVE/PHD ZINC FINGER DOMAIN-CONTAINING"/>
    <property type="match status" value="1"/>
</dbReference>
<dbReference type="AlphaFoldDB" id="A0AAN8ZP87"/>
<keyword evidence="10" id="KW-1185">Reference proteome</keyword>
<comment type="caution">
    <text evidence="9">The sequence shown here is derived from an EMBL/GenBank/DDBJ whole genome shotgun (WGS) entry which is preliminary data.</text>
</comment>
<feature type="domain" description="RING-type" evidence="7">
    <location>
        <begin position="21"/>
        <end position="68"/>
    </location>
</feature>
<proteinExistence type="predicted"/>
<protein>
    <recommendedName>
        <fullName evidence="11">RING-CH-type domain-containing protein</fullName>
    </recommendedName>
</protein>
<organism evidence="9 10">
    <name type="scientific">Dillenia turbinata</name>
    <dbReference type="NCBI Taxonomy" id="194707"/>
    <lineage>
        <taxon>Eukaryota</taxon>
        <taxon>Viridiplantae</taxon>
        <taxon>Streptophyta</taxon>
        <taxon>Embryophyta</taxon>
        <taxon>Tracheophyta</taxon>
        <taxon>Spermatophyta</taxon>
        <taxon>Magnoliopsida</taxon>
        <taxon>eudicotyledons</taxon>
        <taxon>Gunneridae</taxon>
        <taxon>Pentapetalae</taxon>
        <taxon>Dilleniales</taxon>
        <taxon>Dilleniaceae</taxon>
        <taxon>Dillenia</taxon>
    </lineage>
</organism>
<gene>
    <name evidence="9" type="ORF">RJ641_030601</name>
</gene>
<dbReference type="InterPro" id="IPR001841">
    <property type="entry name" value="Znf_RING"/>
</dbReference>
<accession>A0AAN8ZP87</accession>